<dbReference type="Proteomes" id="UP000823775">
    <property type="component" value="Unassembled WGS sequence"/>
</dbReference>
<accession>A0ABS8TBX4</accession>
<evidence type="ECO:0000313" key="2">
    <source>
        <dbReference type="Proteomes" id="UP000823775"/>
    </source>
</evidence>
<organism evidence="1 2">
    <name type="scientific">Datura stramonium</name>
    <name type="common">Jimsonweed</name>
    <name type="synonym">Common thornapple</name>
    <dbReference type="NCBI Taxonomy" id="4076"/>
    <lineage>
        <taxon>Eukaryota</taxon>
        <taxon>Viridiplantae</taxon>
        <taxon>Streptophyta</taxon>
        <taxon>Embryophyta</taxon>
        <taxon>Tracheophyta</taxon>
        <taxon>Spermatophyta</taxon>
        <taxon>Magnoliopsida</taxon>
        <taxon>eudicotyledons</taxon>
        <taxon>Gunneridae</taxon>
        <taxon>Pentapetalae</taxon>
        <taxon>asterids</taxon>
        <taxon>lamiids</taxon>
        <taxon>Solanales</taxon>
        <taxon>Solanaceae</taxon>
        <taxon>Solanoideae</taxon>
        <taxon>Datureae</taxon>
        <taxon>Datura</taxon>
    </lineage>
</organism>
<evidence type="ECO:0000313" key="1">
    <source>
        <dbReference type="EMBL" id="MCD7468454.1"/>
    </source>
</evidence>
<protein>
    <submittedName>
        <fullName evidence="1">Uncharacterized protein</fullName>
    </submittedName>
</protein>
<proteinExistence type="predicted"/>
<dbReference type="EMBL" id="JACEIK010001337">
    <property type="protein sequence ID" value="MCD7468454.1"/>
    <property type="molecule type" value="Genomic_DNA"/>
</dbReference>
<sequence>MSELDCLTRCTGSSCGPARTGQLQLIIIYPPEFVLKLQVPLVDWSCVDGGPCWWSSSNNYGHPWPNTHSGLNYFIKGHGVNRNIIVTHVVLVIDHLGADVNQSSSNLYKTNNSTNNLNPRLVAMRVAPYEAIGRIEKEVPLLESILFHNIWVLINPDSAHIPFLCNVISRLAFVNSPTLMIPHLGHFHYPSNPNYILPQLPSELFLINLGVTVGASWVTSTSTGSPTS</sequence>
<comment type="caution">
    <text evidence="1">The sequence shown here is derived from an EMBL/GenBank/DDBJ whole genome shotgun (WGS) entry which is preliminary data.</text>
</comment>
<reference evidence="1 2" key="1">
    <citation type="journal article" date="2021" name="BMC Genomics">
        <title>Datura genome reveals duplications of psychoactive alkaloid biosynthetic genes and high mutation rate following tissue culture.</title>
        <authorList>
            <person name="Rajewski A."/>
            <person name="Carter-House D."/>
            <person name="Stajich J."/>
            <person name="Litt A."/>
        </authorList>
    </citation>
    <scope>NUCLEOTIDE SEQUENCE [LARGE SCALE GENOMIC DNA]</scope>
    <source>
        <strain evidence="1">AR-01</strain>
    </source>
</reference>
<keyword evidence="2" id="KW-1185">Reference proteome</keyword>
<gene>
    <name evidence="1" type="ORF">HAX54_006653</name>
</gene>
<name>A0ABS8TBX4_DATST</name>